<evidence type="ECO:0000259" key="15">
    <source>
        <dbReference type="PROSITE" id="PS50950"/>
    </source>
</evidence>
<evidence type="ECO:0000256" key="6">
    <source>
        <dbReference type="ARBA" id="ARBA00022833"/>
    </source>
</evidence>
<evidence type="ECO:0000256" key="8">
    <source>
        <dbReference type="ARBA" id="ARBA00023125"/>
    </source>
</evidence>
<evidence type="ECO:0000256" key="13">
    <source>
        <dbReference type="PROSITE-ProRule" id="PRU01263"/>
    </source>
</evidence>
<protein>
    <submittedName>
        <fullName evidence="17">Zinc finger protein 16</fullName>
    </submittedName>
</protein>
<comment type="subcellular location">
    <subcellularLocation>
        <location evidence="1">Nucleus</location>
    </subcellularLocation>
</comment>
<dbReference type="FunFam" id="3.30.160.60:FF:000446">
    <property type="entry name" value="Zinc finger protein"/>
    <property type="match status" value="1"/>
</dbReference>
<dbReference type="SMART" id="SM00980">
    <property type="entry name" value="THAP"/>
    <property type="match status" value="1"/>
</dbReference>
<feature type="domain" description="C2H2-type" evidence="14">
    <location>
        <begin position="790"/>
        <end position="817"/>
    </location>
</feature>
<evidence type="ECO:0000256" key="4">
    <source>
        <dbReference type="ARBA" id="ARBA00022737"/>
    </source>
</evidence>
<feature type="binding site" evidence="13">
    <location>
        <position position="186"/>
    </location>
    <ligand>
        <name>Zn(2+)</name>
        <dbReference type="ChEBI" id="CHEBI:29105"/>
    </ligand>
</feature>
<keyword evidence="4" id="KW-0677">Repeat</keyword>
<dbReference type="PANTHER" id="PTHR16515">
    <property type="entry name" value="PR DOMAIN ZINC FINGER PROTEIN"/>
    <property type="match status" value="1"/>
</dbReference>
<dbReference type="FunFam" id="3.30.160.60:FF:000702">
    <property type="entry name" value="Transcription factor E4F1 isoform 1"/>
    <property type="match status" value="1"/>
</dbReference>
<feature type="domain" description="C2H2-type" evidence="14">
    <location>
        <begin position="734"/>
        <end position="761"/>
    </location>
</feature>
<dbReference type="PROSITE" id="PS00028">
    <property type="entry name" value="ZINC_FINGER_C2H2_1"/>
    <property type="match status" value="12"/>
</dbReference>
<dbReference type="Pfam" id="PF00096">
    <property type="entry name" value="zf-C2H2"/>
    <property type="match status" value="8"/>
</dbReference>
<dbReference type="InterPro" id="IPR006612">
    <property type="entry name" value="THAP_Znf"/>
</dbReference>
<reference evidence="17 18" key="1">
    <citation type="submission" date="2016-03" db="EMBL/GenBank/DDBJ databases">
        <title>Trachymyrmex septentrionalis WGS genome.</title>
        <authorList>
            <person name="Nygaard S."/>
            <person name="Hu H."/>
            <person name="Boomsma J."/>
            <person name="Zhang G."/>
        </authorList>
    </citation>
    <scope>NUCLEOTIDE SEQUENCE [LARGE SCALE GENOMIC DNA]</scope>
    <source>
        <strain evidence="17">Tsep2-gDNA-1</strain>
        <tissue evidence="17">Whole body</tissue>
    </source>
</reference>
<dbReference type="Pfam" id="PF07776">
    <property type="entry name" value="zf-AD"/>
    <property type="match status" value="1"/>
</dbReference>
<evidence type="ECO:0000256" key="3">
    <source>
        <dbReference type="ARBA" id="ARBA00022723"/>
    </source>
</evidence>
<feature type="domain" description="C2H2-type" evidence="14">
    <location>
        <begin position="649"/>
        <end position="676"/>
    </location>
</feature>
<dbReference type="SUPFAM" id="SSF57716">
    <property type="entry name" value="Glucocorticoid receptor-like (DNA-binding domain)"/>
    <property type="match status" value="2"/>
</dbReference>
<sequence length="851" mass="98605">MRIVCAALNCKYSSENKDSSSVTFINFPNNDTAKVWAECCGRSDLATKSNAELHLNYYICSRHIEDRCYISKTIPIVVEEGTIPTLFETDLTTDDEDSMNMFHKAQHLQEIGDNVPLTYCDMNVEIDEYHNISVKFANLCRICGISALDGIDIFATKGIELKLKERINLHMPISIDINDSLPRKVCTDCCNKLEVAHSLVVSCLKTDMRLKQFLNIDREPEYENKYNSLIDECSLEIVQEMCIQEMDDNLHPNSFTINKMINSDSESLRELENGECTEIQNNDFQSISKNVPLELNTLIQTCREVNSKSNASETIREEILNLQQDKTKNGSLNVICLQCQTFCETQEIFENHKIVCNKTQDISEHVDMCKTPENGNQQLNHEIKNFQARKKTFDDKQVTDKNCESVYCTVCNQAFKYQQDYDNHKHLHVNLTEMNKRCGHCEKVYHNKKNLLIHIVESHEGRLLLKCSTCDKTYEKWSSLDIHEATHRIDKPYLCDLCGKSFKHSNNLRGHKRIHLDEAIKKRHVCETCGNMFRSRFHLQEHMNQHDDNRPYCCEQCGKAFYKRIQLRQHQLSHGSNRHTCLICGAMFNRRGNMIAHTKRHNNDNGGYRCSVCAYKSKSMSELKIHRKDHTEEEIVDSIKKRCTDKDIWRCNICNKIFSKRAILLNHERIHGDDKFYECDECGKKLASKSSLIYHKKSKHLRERPHMCHYCGNSFVSREARLIHERIHTGERPYICKVCNTQYRSSSNLSQHMKIHTGLKPHKCHFCDKGFTRKAALTVHERIHTGVKPYSCETCGKSFSQKNDMLKHMKRTTADGCSAVIVTKSLNENKNMLKHTVMHEQDSLVISNINA</sequence>
<feature type="domain" description="THAP-type" evidence="15">
    <location>
        <begin position="1"/>
        <end position="87"/>
    </location>
</feature>
<dbReference type="InterPro" id="IPR050331">
    <property type="entry name" value="Zinc_finger"/>
</dbReference>
<evidence type="ECO:0000256" key="5">
    <source>
        <dbReference type="ARBA" id="ARBA00022771"/>
    </source>
</evidence>
<dbReference type="EMBL" id="KQ981727">
    <property type="protein sequence ID" value="KYN36844.1"/>
    <property type="molecule type" value="Genomic_DNA"/>
</dbReference>
<feature type="domain" description="C2H2-type" evidence="14">
    <location>
        <begin position="552"/>
        <end position="579"/>
    </location>
</feature>
<keyword evidence="8 12" id="KW-0238">DNA-binding</keyword>
<feature type="domain" description="C2H2-type" evidence="14">
    <location>
        <begin position="762"/>
        <end position="789"/>
    </location>
</feature>
<dbReference type="SMART" id="SM00868">
    <property type="entry name" value="zf-AD"/>
    <property type="match status" value="1"/>
</dbReference>
<feature type="binding site" evidence="13">
    <location>
        <position position="189"/>
    </location>
    <ligand>
        <name>Zn(2+)</name>
        <dbReference type="ChEBI" id="CHEBI:29105"/>
    </ligand>
</feature>
<evidence type="ECO:0000256" key="7">
    <source>
        <dbReference type="ARBA" id="ARBA00023015"/>
    </source>
</evidence>
<dbReference type="InterPro" id="IPR013087">
    <property type="entry name" value="Znf_C2H2_type"/>
</dbReference>
<evidence type="ECO:0000256" key="11">
    <source>
        <dbReference type="PROSITE-ProRule" id="PRU00042"/>
    </source>
</evidence>
<keyword evidence="9" id="KW-0804">Transcription</keyword>
<evidence type="ECO:0000256" key="1">
    <source>
        <dbReference type="ARBA" id="ARBA00004123"/>
    </source>
</evidence>
<feature type="domain" description="C2H2-type" evidence="14">
    <location>
        <begin position="406"/>
        <end position="433"/>
    </location>
</feature>
<dbReference type="PROSITE" id="PS50157">
    <property type="entry name" value="ZINC_FINGER_C2H2_2"/>
    <property type="match status" value="13"/>
</dbReference>
<comment type="similarity">
    <text evidence="2">Belongs to the krueppel C2H2-type zinc-finger protein family.</text>
</comment>
<dbReference type="Gene3D" id="3.30.160.60">
    <property type="entry name" value="Classic Zinc Finger"/>
    <property type="match status" value="10"/>
</dbReference>
<dbReference type="STRING" id="34720.A0A195F9W9"/>
<dbReference type="GO" id="GO:0010468">
    <property type="term" value="P:regulation of gene expression"/>
    <property type="evidence" value="ECO:0007669"/>
    <property type="project" value="TreeGrafter"/>
</dbReference>
<dbReference type="FunFam" id="3.30.160.60:FF:001370">
    <property type="entry name" value="Zinc finger protein"/>
    <property type="match status" value="1"/>
</dbReference>
<evidence type="ECO:0000256" key="10">
    <source>
        <dbReference type="ARBA" id="ARBA00023242"/>
    </source>
</evidence>
<gene>
    <name evidence="17" type="ORF">ALC56_08635</name>
</gene>
<feature type="domain" description="C2H2-type" evidence="14">
    <location>
        <begin position="579"/>
        <end position="606"/>
    </location>
</feature>
<evidence type="ECO:0000313" key="18">
    <source>
        <dbReference type="Proteomes" id="UP000078541"/>
    </source>
</evidence>
<name>A0A195F9W9_9HYME</name>
<dbReference type="KEGG" id="tsep:108750679"/>
<feature type="domain" description="C2H2-type" evidence="14">
    <location>
        <begin position="493"/>
        <end position="520"/>
    </location>
</feature>
<dbReference type="FunFam" id="3.30.160.60:FF:000624">
    <property type="entry name" value="zinc finger protein 697"/>
    <property type="match status" value="2"/>
</dbReference>
<keyword evidence="5 11" id="KW-0863">Zinc-finger</keyword>
<evidence type="ECO:0000259" key="16">
    <source>
        <dbReference type="PROSITE" id="PS51915"/>
    </source>
</evidence>
<feature type="domain" description="C2H2-type" evidence="14">
    <location>
        <begin position="677"/>
        <end position="705"/>
    </location>
</feature>
<dbReference type="GO" id="GO:0005634">
    <property type="term" value="C:nucleus"/>
    <property type="evidence" value="ECO:0007669"/>
    <property type="project" value="UniProtKB-SubCell"/>
</dbReference>
<feature type="domain" description="ZAD" evidence="16">
    <location>
        <begin position="138"/>
        <end position="213"/>
    </location>
</feature>
<dbReference type="Pfam" id="PF05485">
    <property type="entry name" value="THAP"/>
    <property type="match status" value="1"/>
</dbReference>
<evidence type="ECO:0000256" key="9">
    <source>
        <dbReference type="ARBA" id="ARBA00023163"/>
    </source>
</evidence>
<keyword evidence="10" id="KW-0539">Nucleus</keyword>
<evidence type="ECO:0000256" key="2">
    <source>
        <dbReference type="ARBA" id="ARBA00006991"/>
    </source>
</evidence>
<keyword evidence="18" id="KW-1185">Reference proteome</keyword>
<feature type="domain" description="C2H2-type" evidence="14">
    <location>
        <begin position="706"/>
        <end position="733"/>
    </location>
</feature>
<dbReference type="GO" id="GO:0008270">
    <property type="term" value="F:zinc ion binding"/>
    <property type="evidence" value="ECO:0007669"/>
    <property type="project" value="UniProtKB-UniRule"/>
</dbReference>
<feature type="binding site" evidence="13">
    <location>
        <position position="143"/>
    </location>
    <ligand>
        <name>Zn(2+)</name>
        <dbReference type="ChEBI" id="CHEBI:29105"/>
    </ligand>
</feature>
<dbReference type="InterPro" id="IPR012934">
    <property type="entry name" value="Znf_AD"/>
</dbReference>
<dbReference type="Gene3D" id="3.40.1800.20">
    <property type="match status" value="1"/>
</dbReference>
<accession>A0A195F9W9</accession>
<keyword evidence="7" id="KW-0805">Transcription regulation</keyword>
<dbReference type="GO" id="GO:0003690">
    <property type="term" value="F:double-stranded DNA binding"/>
    <property type="evidence" value="ECO:0007669"/>
    <property type="project" value="UniProtKB-ARBA"/>
</dbReference>
<dbReference type="SMART" id="SM00355">
    <property type="entry name" value="ZnF_C2H2"/>
    <property type="match status" value="14"/>
</dbReference>
<keyword evidence="3 13" id="KW-0479">Metal-binding</keyword>
<dbReference type="Proteomes" id="UP000078541">
    <property type="component" value="Unassembled WGS sequence"/>
</dbReference>
<dbReference type="PROSITE" id="PS50950">
    <property type="entry name" value="ZF_THAP"/>
    <property type="match status" value="1"/>
</dbReference>
<dbReference type="PANTHER" id="PTHR16515:SF49">
    <property type="entry name" value="GASTRULA ZINC FINGER PROTEIN XLCGF49.1-LIKE-RELATED"/>
    <property type="match status" value="1"/>
</dbReference>
<evidence type="ECO:0000256" key="12">
    <source>
        <dbReference type="PROSITE-ProRule" id="PRU00309"/>
    </source>
</evidence>
<feature type="binding site" evidence="13">
    <location>
        <position position="140"/>
    </location>
    <ligand>
        <name>Zn(2+)</name>
        <dbReference type="ChEBI" id="CHEBI:29105"/>
    </ligand>
</feature>
<organism evidence="17 18">
    <name type="scientific">Trachymyrmex septentrionalis</name>
    <dbReference type="NCBI Taxonomy" id="34720"/>
    <lineage>
        <taxon>Eukaryota</taxon>
        <taxon>Metazoa</taxon>
        <taxon>Ecdysozoa</taxon>
        <taxon>Arthropoda</taxon>
        <taxon>Hexapoda</taxon>
        <taxon>Insecta</taxon>
        <taxon>Pterygota</taxon>
        <taxon>Neoptera</taxon>
        <taxon>Endopterygota</taxon>
        <taxon>Hymenoptera</taxon>
        <taxon>Apocrita</taxon>
        <taxon>Aculeata</taxon>
        <taxon>Formicoidea</taxon>
        <taxon>Formicidae</taxon>
        <taxon>Myrmicinae</taxon>
        <taxon>Trachymyrmex</taxon>
    </lineage>
</organism>
<proteinExistence type="inferred from homology"/>
<feature type="domain" description="C2H2-type" evidence="14">
    <location>
        <begin position="465"/>
        <end position="492"/>
    </location>
</feature>
<dbReference type="Pfam" id="PF12874">
    <property type="entry name" value="zf-met"/>
    <property type="match status" value="1"/>
</dbReference>
<dbReference type="OrthoDB" id="6077919at2759"/>
<dbReference type="AlphaFoldDB" id="A0A195F9W9"/>
<feature type="domain" description="C2H2-type" evidence="14">
    <location>
        <begin position="608"/>
        <end position="635"/>
    </location>
</feature>
<evidence type="ECO:0000313" key="17">
    <source>
        <dbReference type="EMBL" id="KYN36844.1"/>
    </source>
</evidence>
<evidence type="ECO:0000259" key="14">
    <source>
        <dbReference type="PROSITE" id="PS50157"/>
    </source>
</evidence>
<keyword evidence="6 13" id="KW-0862">Zinc</keyword>
<dbReference type="InterPro" id="IPR036236">
    <property type="entry name" value="Znf_C2H2_sf"/>
</dbReference>
<dbReference type="SUPFAM" id="SSF57667">
    <property type="entry name" value="beta-beta-alpha zinc fingers"/>
    <property type="match status" value="7"/>
</dbReference>
<dbReference type="PROSITE" id="PS51915">
    <property type="entry name" value="ZAD"/>
    <property type="match status" value="1"/>
</dbReference>
<feature type="domain" description="C2H2-type" evidence="14">
    <location>
        <begin position="524"/>
        <end position="551"/>
    </location>
</feature>